<feature type="binding site" evidence="4">
    <location>
        <position position="373"/>
    </location>
    <ligand>
        <name>Fe cation</name>
        <dbReference type="ChEBI" id="CHEBI:24875"/>
    </ligand>
</feature>
<feature type="transmembrane region" description="Helical" evidence="5">
    <location>
        <begin position="6"/>
        <end position="24"/>
    </location>
</feature>
<keyword evidence="4 5" id="KW-0812">Transmembrane</keyword>
<evidence type="ECO:0000256" key="3">
    <source>
        <dbReference type="ARBA" id="ARBA00022803"/>
    </source>
</evidence>
<organism evidence="7 8">
    <name type="scientific">Sutterella massiliensis</name>
    <dbReference type="NCBI Taxonomy" id="1816689"/>
    <lineage>
        <taxon>Bacteria</taxon>
        <taxon>Pseudomonadati</taxon>
        <taxon>Pseudomonadota</taxon>
        <taxon>Betaproteobacteria</taxon>
        <taxon>Burkholderiales</taxon>
        <taxon>Sutterellaceae</taxon>
        <taxon>Sutterella</taxon>
    </lineage>
</organism>
<dbReference type="Pfam" id="PF13432">
    <property type="entry name" value="TPR_16"/>
    <property type="match status" value="1"/>
</dbReference>
<dbReference type="Gene3D" id="1.25.40.10">
    <property type="entry name" value="Tetratricopeptide repeat domain"/>
    <property type="match status" value="2"/>
</dbReference>
<feature type="binding site" evidence="4">
    <location>
        <position position="370"/>
    </location>
    <ligand>
        <name>Fe cation</name>
        <dbReference type="ChEBI" id="CHEBI:24875"/>
    </ligand>
</feature>
<reference evidence="7 8" key="1">
    <citation type="journal article" date="2021" name="Sci. Rep.">
        <title>The distribution of antibiotic resistance genes in chicken gut microbiota commensals.</title>
        <authorList>
            <person name="Juricova H."/>
            <person name="Matiasovicova J."/>
            <person name="Kubasova T."/>
            <person name="Cejkova D."/>
            <person name="Rychlik I."/>
        </authorList>
    </citation>
    <scope>NUCLEOTIDE SEQUENCE [LARGE SCALE GENOMIC DNA]</scope>
    <source>
        <strain evidence="7 8">An829</strain>
    </source>
</reference>
<feature type="binding site" evidence="4">
    <location>
        <position position="356"/>
    </location>
    <ligand>
        <name>Fe cation</name>
        <dbReference type="ChEBI" id="CHEBI:24875"/>
    </ligand>
</feature>
<comment type="caution">
    <text evidence="7">The sequence shown here is derived from an EMBL/GenBank/DDBJ whole genome shotgun (WGS) entry which is preliminary data.</text>
</comment>
<keyword evidence="3 4" id="KW-0802">TPR repeat</keyword>
<keyword evidence="1 4" id="KW-0479">Metal-binding</keyword>
<evidence type="ECO:0000256" key="5">
    <source>
        <dbReference type="SAM" id="Phobius"/>
    </source>
</evidence>
<gene>
    <name evidence="4" type="primary">lapB</name>
    <name evidence="7" type="ORF">H6A60_06270</name>
</gene>
<keyword evidence="4" id="KW-1003">Cell membrane</keyword>
<keyword evidence="4" id="KW-0997">Cell inner membrane</keyword>
<comment type="function">
    <text evidence="4">Modulates cellular lipopolysaccharide (LPS) levels by regulating LpxC, which is involved in lipid A biosynthesis. May act by modulating the proteolytic activity of FtsH towards LpxC. May also coordinate assembly of proteins involved in LPS synthesis at the plasma membrane.</text>
</comment>
<dbReference type="PANTHER" id="PTHR45586">
    <property type="entry name" value="TPR REPEAT-CONTAINING PROTEIN PA4667"/>
    <property type="match status" value="1"/>
</dbReference>
<proteinExistence type="inferred from homology"/>
<dbReference type="RefSeq" id="WP_205102565.1">
    <property type="nucleotide sequence ID" value="NZ_JACJJC010000008.1"/>
</dbReference>
<dbReference type="InterPro" id="IPR019734">
    <property type="entry name" value="TPR_rpt"/>
</dbReference>
<feature type="domain" description="LapB rubredoxin metal binding" evidence="6">
    <location>
        <begin position="354"/>
        <end position="380"/>
    </location>
</feature>
<dbReference type="SUPFAM" id="SSF48452">
    <property type="entry name" value="TPR-like"/>
    <property type="match status" value="1"/>
</dbReference>
<dbReference type="Pfam" id="PF18073">
    <property type="entry name" value="Zn_ribbon_LapB"/>
    <property type="match status" value="1"/>
</dbReference>
<dbReference type="InterPro" id="IPR011990">
    <property type="entry name" value="TPR-like_helical_dom_sf"/>
</dbReference>
<feature type="topological domain" description="Cytoplasmic" evidence="4">
    <location>
        <begin position="23"/>
        <end position="390"/>
    </location>
</feature>
<dbReference type="InterPro" id="IPR030865">
    <property type="entry name" value="LapB"/>
</dbReference>
<protein>
    <recommendedName>
        <fullName evidence="4">Lipopolysaccharide assembly protein B</fullName>
    </recommendedName>
</protein>
<name>A0ABS2DRX7_9BURK</name>
<keyword evidence="4" id="KW-0408">Iron</keyword>
<dbReference type="PANTHER" id="PTHR45586:SF1">
    <property type="entry name" value="LIPOPOLYSACCHARIDE ASSEMBLY PROTEIN B"/>
    <property type="match status" value="1"/>
</dbReference>
<dbReference type="InterPro" id="IPR041166">
    <property type="entry name" value="Rubredoxin_2"/>
</dbReference>
<evidence type="ECO:0000256" key="4">
    <source>
        <dbReference type="HAMAP-Rule" id="MF_00994"/>
    </source>
</evidence>
<feature type="binding site" evidence="4">
    <location>
        <position position="359"/>
    </location>
    <ligand>
        <name>Fe cation</name>
        <dbReference type="ChEBI" id="CHEBI:24875"/>
    </ligand>
</feature>
<dbReference type="EMBL" id="JACJJC010000008">
    <property type="protein sequence ID" value="MBM6704090.1"/>
    <property type="molecule type" value="Genomic_DNA"/>
</dbReference>
<dbReference type="InterPro" id="IPR051012">
    <property type="entry name" value="CellSynth/LPSAsmb/PSIAsmb"/>
</dbReference>
<keyword evidence="2 4" id="KW-0677">Repeat</keyword>
<sequence>MDFEYWYFVFVPVLFFAGWFCRGLDQRQRDDTTNLPEAYSHGLSLLLNGETDKAIDTFVEVVRIDPDLVDLHHVLGNLFRERGEFERAIRLHRHLYNRADLSKEERTRALKELAQDYIRAGFFDRAEAAFRRLSEMPSEHLYALRSLLEIYVTEHEWAAAIETARLLETQAGESHSAEIAHFYCERIDLALKRKNLEEATLLVGKALEREDATPRVGITAARVALAAGNGKEAVAHWERVAERFPEYLPIFVGPLADAMTAQGDEAGAVTLLRDACEKTRSIDAMEAALSRVRKLGDAGSAEAQKIVTGMLHARPSLLAFNALVQLKHEEDPSDEQTKMLASLLEKHARRLSRYQCRKCGFLASRFNWHCLGCGSWDSFPPRRIEDGKKA</sequence>
<keyword evidence="4 5" id="KW-1133">Transmembrane helix</keyword>
<evidence type="ECO:0000256" key="2">
    <source>
        <dbReference type="ARBA" id="ARBA00022737"/>
    </source>
</evidence>
<evidence type="ECO:0000313" key="8">
    <source>
        <dbReference type="Proteomes" id="UP000715095"/>
    </source>
</evidence>
<keyword evidence="4 5" id="KW-0472">Membrane</keyword>
<evidence type="ECO:0000259" key="6">
    <source>
        <dbReference type="Pfam" id="PF18073"/>
    </source>
</evidence>
<dbReference type="SMART" id="SM00028">
    <property type="entry name" value="TPR"/>
    <property type="match status" value="5"/>
</dbReference>
<evidence type="ECO:0000313" key="7">
    <source>
        <dbReference type="EMBL" id="MBM6704090.1"/>
    </source>
</evidence>
<keyword evidence="8" id="KW-1185">Reference proteome</keyword>
<evidence type="ECO:0000256" key="1">
    <source>
        <dbReference type="ARBA" id="ARBA00022723"/>
    </source>
</evidence>
<comment type="similarity">
    <text evidence="4">Belongs to the LapB family.</text>
</comment>
<accession>A0ABS2DRX7</accession>
<dbReference type="HAMAP" id="MF_00994">
    <property type="entry name" value="LPS_assembly_LapB"/>
    <property type="match status" value="1"/>
</dbReference>
<dbReference type="Proteomes" id="UP000715095">
    <property type="component" value="Unassembled WGS sequence"/>
</dbReference>
<comment type="subcellular location">
    <subcellularLocation>
        <location evidence="4">Cell inner membrane</location>
        <topology evidence="4">Single-pass membrane protein</topology>
        <orientation evidence="4">Cytoplasmic side</orientation>
    </subcellularLocation>
</comment>